<evidence type="ECO:0000259" key="1">
    <source>
        <dbReference type="Pfam" id="PF13614"/>
    </source>
</evidence>
<feature type="domain" description="AAA" evidence="1">
    <location>
        <begin position="1"/>
        <end position="219"/>
    </location>
</feature>
<proteinExistence type="predicted"/>
<dbReference type="Gene3D" id="3.40.50.300">
    <property type="entry name" value="P-loop containing nucleotide triphosphate hydrolases"/>
    <property type="match status" value="1"/>
</dbReference>
<name>A0AAJ2V9W2_DELAC</name>
<dbReference type="EMBL" id="JAWWMZ010000003">
    <property type="protein sequence ID" value="MDX4953807.1"/>
    <property type="molecule type" value="Genomic_DNA"/>
</dbReference>
<organism evidence="2 3">
    <name type="scientific">Delftia acidovorans</name>
    <name type="common">Pseudomonas acidovorans</name>
    <name type="synonym">Comamonas acidovorans</name>
    <dbReference type="NCBI Taxonomy" id="80866"/>
    <lineage>
        <taxon>Bacteria</taxon>
        <taxon>Pseudomonadati</taxon>
        <taxon>Pseudomonadota</taxon>
        <taxon>Betaproteobacteria</taxon>
        <taxon>Burkholderiales</taxon>
        <taxon>Comamonadaceae</taxon>
        <taxon>Delftia</taxon>
    </lineage>
</organism>
<dbReference type="SUPFAM" id="SSF52540">
    <property type="entry name" value="P-loop containing nucleoside triphosphate hydrolases"/>
    <property type="match status" value="1"/>
</dbReference>
<comment type="caution">
    <text evidence="2">The sequence shown here is derived from an EMBL/GenBank/DDBJ whole genome shotgun (WGS) entry which is preliminary data.</text>
</comment>
<evidence type="ECO:0000313" key="2">
    <source>
        <dbReference type="EMBL" id="MDX4953807.1"/>
    </source>
</evidence>
<dbReference type="RefSeq" id="WP_319073369.1">
    <property type="nucleotide sequence ID" value="NZ_JAWWMZ010000003.1"/>
</dbReference>
<dbReference type="CDD" id="cd02042">
    <property type="entry name" value="ParAB_family"/>
    <property type="match status" value="1"/>
</dbReference>
<dbReference type="InterPro" id="IPR025669">
    <property type="entry name" value="AAA_dom"/>
</dbReference>
<protein>
    <submittedName>
        <fullName evidence="2">ParA family protein</fullName>
    </submittedName>
</protein>
<dbReference type="Proteomes" id="UP001287445">
    <property type="component" value="Unassembled WGS sequence"/>
</dbReference>
<accession>A0AAJ2V9W2</accession>
<sequence length="364" mass="40886">MKTISVFNNKGGVGKTTLTFHLGNALAELGHKTLIIDLDPQCNLTILGLPEETLNDVWQAEEAFIDDFRAARDNLPKKKLDNLLTSPRSIHFLLKPTEDGLSDLDNLSPPFEIASNLHLIPGRLTMHLYEDAIARRWSDVYQGDPLAVRTVTRPRQLAEAYAKAYGYEFVIMDTSPSLGTLNKVVISTADGFLIPCMPDMFSQYGIKNIGNSLTSWRKQFETIYHLLSAEKRKSFPENFVRLLGYTIYNAKKYAGKPMDLATAHHNFAIQIPDAIRSYISPDIRSHLSEEILKKPIGGSAIMHTHNTMPSMAQKYHTPMWRVPSVALDSSDTPTIAGNRNSYEITKVKYKEFAKDLLTRTASLD</sequence>
<gene>
    <name evidence="2" type="ORF">SGN30_10310</name>
</gene>
<dbReference type="AlphaFoldDB" id="A0AAJ2V9W2"/>
<evidence type="ECO:0000313" key="3">
    <source>
        <dbReference type="Proteomes" id="UP001287445"/>
    </source>
</evidence>
<dbReference type="PANTHER" id="PTHR13696">
    <property type="entry name" value="P-LOOP CONTAINING NUCLEOSIDE TRIPHOSPHATE HYDROLASE"/>
    <property type="match status" value="1"/>
</dbReference>
<dbReference type="PANTHER" id="PTHR13696:SF99">
    <property type="entry name" value="COBYRINIC ACID AC-DIAMIDE SYNTHASE"/>
    <property type="match status" value="1"/>
</dbReference>
<dbReference type="Pfam" id="PF13614">
    <property type="entry name" value="AAA_31"/>
    <property type="match status" value="1"/>
</dbReference>
<reference evidence="2" key="1">
    <citation type="submission" date="2023-11" db="EMBL/GenBank/DDBJ databases">
        <title>Identification and selenium tolerance of Delftia acidovorans R3-25.</title>
        <authorList>
            <person name="Zhang S."/>
            <person name="Liu Y."/>
            <person name="Guo Y."/>
        </authorList>
    </citation>
    <scope>NUCLEOTIDE SEQUENCE</scope>
    <source>
        <strain evidence="2">R3-25</strain>
    </source>
</reference>
<dbReference type="InterPro" id="IPR050678">
    <property type="entry name" value="DNA_Partitioning_ATPase"/>
</dbReference>
<dbReference type="InterPro" id="IPR027417">
    <property type="entry name" value="P-loop_NTPase"/>
</dbReference>